<sequence>MSPPLPIQGEVDVLQHQDSQGHPSSTGDRCVDIPKANRKTLRNRVDEFFHPRWSVQRENDVGVDARRDIRWKVRSLLGSFGGGGEMDEVGARMARGDVFEAAPSTPRESCSAYSGTPPNCSMNLDHTPSGFEFRDIKRAREGRGRSEGKSGLTMVLENLGAVGKVDGAGGPADSGEAIRLCQESDVFEAPSLAESSSSFARQVQTVRRSQTELPHGPSYDLSRGTRKDNWREGGRKRL</sequence>
<accession>A0A0C3K7A7</accession>
<feature type="region of interest" description="Disordered" evidence="1">
    <location>
        <begin position="1"/>
        <end position="32"/>
    </location>
</feature>
<proteinExistence type="predicted"/>
<reference evidence="3" key="2">
    <citation type="submission" date="2015-01" db="EMBL/GenBank/DDBJ databases">
        <title>Evolutionary Origins and Diversification of the Mycorrhizal Mutualists.</title>
        <authorList>
            <consortium name="DOE Joint Genome Institute"/>
            <consortium name="Mycorrhizal Genomics Consortium"/>
            <person name="Kohler A."/>
            <person name="Kuo A."/>
            <person name="Nagy L.G."/>
            <person name="Floudas D."/>
            <person name="Copeland A."/>
            <person name="Barry K.W."/>
            <person name="Cichocki N."/>
            <person name="Veneault-Fourrey C."/>
            <person name="LaButti K."/>
            <person name="Lindquist E.A."/>
            <person name="Lipzen A."/>
            <person name="Lundell T."/>
            <person name="Morin E."/>
            <person name="Murat C."/>
            <person name="Riley R."/>
            <person name="Ohm R."/>
            <person name="Sun H."/>
            <person name="Tunlid A."/>
            <person name="Henrissat B."/>
            <person name="Grigoriev I.V."/>
            <person name="Hibbett D.S."/>
            <person name="Martin F."/>
        </authorList>
    </citation>
    <scope>NUCLEOTIDE SEQUENCE [LARGE SCALE GENOMIC DNA]</scope>
    <source>
        <strain evidence="3">MUT 4182</strain>
    </source>
</reference>
<feature type="compositionally biased region" description="Basic and acidic residues" evidence="1">
    <location>
        <begin position="223"/>
        <end position="238"/>
    </location>
</feature>
<organism evidence="2 3">
    <name type="scientific">Tulasnella calospora MUT 4182</name>
    <dbReference type="NCBI Taxonomy" id="1051891"/>
    <lineage>
        <taxon>Eukaryota</taxon>
        <taxon>Fungi</taxon>
        <taxon>Dikarya</taxon>
        <taxon>Basidiomycota</taxon>
        <taxon>Agaricomycotina</taxon>
        <taxon>Agaricomycetes</taxon>
        <taxon>Cantharellales</taxon>
        <taxon>Tulasnellaceae</taxon>
        <taxon>Tulasnella</taxon>
    </lineage>
</organism>
<reference evidence="2 3" key="1">
    <citation type="submission" date="2014-04" db="EMBL/GenBank/DDBJ databases">
        <authorList>
            <consortium name="DOE Joint Genome Institute"/>
            <person name="Kuo A."/>
            <person name="Girlanda M."/>
            <person name="Perotto S."/>
            <person name="Kohler A."/>
            <person name="Nagy L.G."/>
            <person name="Floudas D."/>
            <person name="Copeland A."/>
            <person name="Barry K.W."/>
            <person name="Cichocki N."/>
            <person name="Veneault-Fourrey C."/>
            <person name="LaButti K."/>
            <person name="Lindquist E.A."/>
            <person name="Lipzen A."/>
            <person name="Lundell T."/>
            <person name="Morin E."/>
            <person name="Murat C."/>
            <person name="Sun H."/>
            <person name="Tunlid A."/>
            <person name="Henrissat B."/>
            <person name="Grigoriev I.V."/>
            <person name="Hibbett D.S."/>
            <person name="Martin F."/>
            <person name="Nordberg H.P."/>
            <person name="Cantor M.N."/>
            <person name="Hua S.X."/>
        </authorList>
    </citation>
    <scope>NUCLEOTIDE SEQUENCE [LARGE SCALE GENOMIC DNA]</scope>
    <source>
        <strain evidence="2 3">MUT 4182</strain>
    </source>
</reference>
<feature type="compositionally biased region" description="Polar residues" evidence="1">
    <location>
        <begin position="193"/>
        <end position="212"/>
    </location>
</feature>
<feature type="compositionally biased region" description="Polar residues" evidence="1">
    <location>
        <begin position="16"/>
        <end position="27"/>
    </location>
</feature>
<dbReference type="Proteomes" id="UP000054248">
    <property type="component" value="Unassembled WGS sequence"/>
</dbReference>
<evidence type="ECO:0000313" key="2">
    <source>
        <dbReference type="EMBL" id="KIO17283.1"/>
    </source>
</evidence>
<feature type="region of interest" description="Disordered" evidence="1">
    <location>
        <begin position="191"/>
        <end position="238"/>
    </location>
</feature>
<keyword evidence="3" id="KW-1185">Reference proteome</keyword>
<gene>
    <name evidence="2" type="ORF">M407DRAFT_12412</name>
</gene>
<protein>
    <submittedName>
        <fullName evidence="2">Uncharacterized protein</fullName>
    </submittedName>
</protein>
<evidence type="ECO:0000256" key="1">
    <source>
        <dbReference type="SAM" id="MobiDB-lite"/>
    </source>
</evidence>
<evidence type="ECO:0000313" key="3">
    <source>
        <dbReference type="Proteomes" id="UP000054248"/>
    </source>
</evidence>
<dbReference type="EMBL" id="KN823404">
    <property type="protein sequence ID" value="KIO17283.1"/>
    <property type="molecule type" value="Genomic_DNA"/>
</dbReference>
<name>A0A0C3K7A7_9AGAM</name>
<dbReference type="HOGENOM" id="CLU_1166589_0_0_1"/>
<dbReference type="AlphaFoldDB" id="A0A0C3K7A7"/>